<evidence type="ECO:0000256" key="1">
    <source>
        <dbReference type="ARBA" id="ARBA00001947"/>
    </source>
</evidence>
<dbReference type="InterPro" id="IPR018392">
    <property type="entry name" value="LysM"/>
</dbReference>
<organism evidence="11 12">
    <name type="scientific">Xylanibacillus composti</name>
    <dbReference type="NCBI Taxonomy" id="1572762"/>
    <lineage>
        <taxon>Bacteria</taxon>
        <taxon>Bacillati</taxon>
        <taxon>Bacillota</taxon>
        <taxon>Bacilli</taxon>
        <taxon>Bacillales</taxon>
        <taxon>Paenibacillaceae</taxon>
        <taxon>Xylanibacillus</taxon>
    </lineage>
</organism>
<dbReference type="Pfam" id="PF00246">
    <property type="entry name" value="Peptidase_M14"/>
    <property type="match status" value="1"/>
</dbReference>
<keyword evidence="12" id="KW-1185">Reference proteome</keyword>
<dbReference type="PROSITE" id="PS51782">
    <property type="entry name" value="LYSM"/>
    <property type="match status" value="2"/>
</dbReference>
<comment type="similarity">
    <text evidence="2 8">Belongs to the peptidase M14 family.</text>
</comment>
<dbReference type="Gene3D" id="3.40.630.10">
    <property type="entry name" value="Zn peptidases"/>
    <property type="match status" value="1"/>
</dbReference>
<dbReference type="CDD" id="cd06229">
    <property type="entry name" value="M14_Endopeptidase_I"/>
    <property type="match status" value="1"/>
</dbReference>
<keyword evidence="7" id="KW-0482">Metalloprotease</keyword>
<dbReference type="PROSITE" id="PS52035">
    <property type="entry name" value="PEPTIDASE_M14"/>
    <property type="match status" value="1"/>
</dbReference>
<keyword evidence="6" id="KW-0862">Zinc</keyword>
<sequence length="396" mass="43935">MRITVRSGDSLWAISQWFQVPLVLLVDSNPAVQPQSLQPGQTLDVPGYMPTVYTVQPGDSLWSIAQSQGLPVDALLLANPGVVPASLYAGQPIALPQRVVQPIVRIRDRYDYAAMVEDLGRLSEVYPFLRQRTIGASVMGKPLPEVQIGRGAKRIHVNGSFHANEWITTPLLIRFLNDYLLAVTNQGAIRGLQMGQWYATATLSAVPMVNPDGVDLVVNGLPDEEPYRSEVLAINNGSSDFSLWKANIRGVDLNNQFPAGWEIEAERREQQPAPANYPGAAPLTEPEAQAIAQLTVESDFHRALAFHTQGEVIFWGFESLEPPESAVLVNEFARVSGYLPIQFVDSYAGYKDWFIQQWRRPGFTIEAGRGTNPLPFTQFEEIYQENLGILLASLYM</sequence>
<dbReference type="SMART" id="SM00631">
    <property type="entry name" value="Zn_pept"/>
    <property type="match status" value="1"/>
</dbReference>
<dbReference type="EMBL" id="BOVK01000085">
    <property type="protein sequence ID" value="GIQ71397.1"/>
    <property type="molecule type" value="Genomic_DNA"/>
</dbReference>
<dbReference type="GO" id="GO:0005615">
    <property type="term" value="C:extracellular space"/>
    <property type="evidence" value="ECO:0007669"/>
    <property type="project" value="TreeGrafter"/>
</dbReference>
<name>A0A8J4H7R8_9BACL</name>
<dbReference type="InterPro" id="IPR034274">
    <property type="entry name" value="ENP1_M14_CPD"/>
</dbReference>
<evidence type="ECO:0000313" key="12">
    <source>
        <dbReference type="Proteomes" id="UP000677918"/>
    </source>
</evidence>
<evidence type="ECO:0000256" key="4">
    <source>
        <dbReference type="ARBA" id="ARBA00022723"/>
    </source>
</evidence>
<dbReference type="PANTHER" id="PTHR11705">
    <property type="entry name" value="PROTEASE FAMILY M14 CARBOXYPEPTIDASE A,B"/>
    <property type="match status" value="1"/>
</dbReference>
<comment type="caution">
    <text evidence="11">The sequence shown here is derived from an EMBL/GenBank/DDBJ whole genome shotgun (WGS) entry which is preliminary data.</text>
</comment>
<keyword evidence="4" id="KW-0479">Metal-binding</keyword>
<dbReference type="PANTHER" id="PTHR11705:SF143">
    <property type="entry name" value="SLL0236 PROTEIN"/>
    <property type="match status" value="1"/>
</dbReference>
<dbReference type="AlphaFoldDB" id="A0A8J4H7R8"/>
<keyword evidence="5" id="KW-0378">Hydrolase</keyword>
<dbReference type="SUPFAM" id="SSF53187">
    <property type="entry name" value="Zn-dependent exopeptidases"/>
    <property type="match status" value="1"/>
</dbReference>
<evidence type="ECO:0000256" key="6">
    <source>
        <dbReference type="ARBA" id="ARBA00022833"/>
    </source>
</evidence>
<dbReference type="SUPFAM" id="SSF54106">
    <property type="entry name" value="LysM domain"/>
    <property type="match status" value="2"/>
</dbReference>
<proteinExistence type="inferred from homology"/>
<evidence type="ECO:0000256" key="5">
    <source>
        <dbReference type="ARBA" id="ARBA00022801"/>
    </source>
</evidence>
<dbReference type="GO" id="GO:0008270">
    <property type="term" value="F:zinc ion binding"/>
    <property type="evidence" value="ECO:0007669"/>
    <property type="project" value="InterPro"/>
</dbReference>
<dbReference type="PROSITE" id="PS00132">
    <property type="entry name" value="CARBOXYPEPT_ZN_1"/>
    <property type="match status" value="1"/>
</dbReference>
<dbReference type="SMART" id="SM00257">
    <property type="entry name" value="LysM"/>
    <property type="match status" value="2"/>
</dbReference>
<comment type="cofactor">
    <cofactor evidence="1">
        <name>Zn(2+)</name>
        <dbReference type="ChEBI" id="CHEBI:29105"/>
    </cofactor>
</comment>
<dbReference type="InterPro" id="IPR036779">
    <property type="entry name" value="LysM_dom_sf"/>
</dbReference>
<feature type="domain" description="Peptidase M14" evidence="10">
    <location>
        <begin position="108"/>
        <end position="396"/>
    </location>
</feature>
<evidence type="ECO:0000259" key="10">
    <source>
        <dbReference type="PROSITE" id="PS52035"/>
    </source>
</evidence>
<reference evidence="11" key="1">
    <citation type="submission" date="2021-04" db="EMBL/GenBank/DDBJ databases">
        <title>Draft genome sequence of Xylanibacillus composti strain K13.</title>
        <authorList>
            <person name="Uke A."/>
            <person name="Chhe C."/>
            <person name="Baramee S."/>
            <person name="Kosugi A."/>
        </authorList>
    </citation>
    <scope>NUCLEOTIDE SEQUENCE</scope>
    <source>
        <strain evidence="11">K13</strain>
    </source>
</reference>
<dbReference type="InterPro" id="IPR000834">
    <property type="entry name" value="Peptidase_M14"/>
</dbReference>
<dbReference type="InterPro" id="IPR057246">
    <property type="entry name" value="CARBOXYPEPT_ZN_1"/>
</dbReference>
<feature type="domain" description="LysM" evidence="9">
    <location>
        <begin position="51"/>
        <end position="95"/>
    </location>
</feature>
<dbReference type="GO" id="GO:0006508">
    <property type="term" value="P:proteolysis"/>
    <property type="evidence" value="ECO:0007669"/>
    <property type="project" value="UniProtKB-KW"/>
</dbReference>
<dbReference type="Gene3D" id="3.10.350.10">
    <property type="entry name" value="LysM domain"/>
    <property type="match status" value="2"/>
</dbReference>
<evidence type="ECO:0000259" key="9">
    <source>
        <dbReference type="PROSITE" id="PS51782"/>
    </source>
</evidence>
<feature type="active site" description="Proton donor/acceptor" evidence="8">
    <location>
        <position position="366"/>
    </location>
</feature>
<evidence type="ECO:0000256" key="7">
    <source>
        <dbReference type="ARBA" id="ARBA00023049"/>
    </source>
</evidence>
<dbReference type="CDD" id="cd00118">
    <property type="entry name" value="LysM"/>
    <property type="match status" value="2"/>
</dbReference>
<evidence type="ECO:0000313" key="11">
    <source>
        <dbReference type="EMBL" id="GIQ71397.1"/>
    </source>
</evidence>
<accession>A0A8J4H7R8</accession>
<dbReference type="GO" id="GO:0004181">
    <property type="term" value="F:metallocarboxypeptidase activity"/>
    <property type="evidence" value="ECO:0007669"/>
    <property type="project" value="InterPro"/>
</dbReference>
<gene>
    <name evidence="11" type="ORF">XYCOK13_42210</name>
</gene>
<keyword evidence="3" id="KW-0645">Protease</keyword>
<dbReference type="RefSeq" id="WP_213414194.1">
    <property type="nucleotide sequence ID" value="NZ_BOVK01000085.1"/>
</dbReference>
<protein>
    <submittedName>
        <fullName evidence="11">Peptidase M14</fullName>
    </submittedName>
</protein>
<evidence type="ECO:0000256" key="3">
    <source>
        <dbReference type="ARBA" id="ARBA00022670"/>
    </source>
</evidence>
<dbReference type="Proteomes" id="UP000677918">
    <property type="component" value="Unassembled WGS sequence"/>
</dbReference>
<evidence type="ECO:0000256" key="2">
    <source>
        <dbReference type="ARBA" id="ARBA00005988"/>
    </source>
</evidence>
<dbReference type="Pfam" id="PF01476">
    <property type="entry name" value="LysM"/>
    <property type="match status" value="2"/>
</dbReference>
<evidence type="ECO:0000256" key="8">
    <source>
        <dbReference type="PROSITE-ProRule" id="PRU01379"/>
    </source>
</evidence>
<feature type="domain" description="LysM" evidence="9">
    <location>
        <begin position="1"/>
        <end position="45"/>
    </location>
</feature>